<dbReference type="PROSITE" id="PS50110">
    <property type="entry name" value="RESPONSE_REGULATORY"/>
    <property type="match status" value="2"/>
</dbReference>
<dbReference type="Gene3D" id="3.30.450.20">
    <property type="entry name" value="PAS domain"/>
    <property type="match status" value="4"/>
</dbReference>
<dbReference type="Pfam" id="PF00072">
    <property type="entry name" value="Response_reg"/>
    <property type="match status" value="1"/>
</dbReference>
<evidence type="ECO:0000259" key="18">
    <source>
        <dbReference type="PROSITE" id="PS50112"/>
    </source>
</evidence>
<feature type="domain" description="Histidine kinase" evidence="16">
    <location>
        <begin position="704"/>
        <end position="925"/>
    </location>
</feature>
<keyword evidence="8" id="KW-0547">Nucleotide-binding</keyword>
<dbReference type="InterPro" id="IPR035965">
    <property type="entry name" value="PAS-like_dom_sf"/>
</dbReference>
<feature type="domain" description="HPt" evidence="19">
    <location>
        <begin position="1227"/>
        <end position="1318"/>
    </location>
</feature>
<keyword evidence="11" id="KW-1133">Transmembrane helix</keyword>
<dbReference type="PROSITE" id="PS50112">
    <property type="entry name" value="PAS"/>
    <property type="match status" value="1"/>
</dbReference>
<keyword evidence="5 15" id="KW-0597">Phosphoprotein</keyword>
<dbReference type="RefSeq" id="WP_190303016.1">
    <property type="nucleotide sequence ID" value="NZ_JACOIJ010000055.1"/>
</dbReference>
<keyword evidence="6" id="KW-0808">Transferase</keyword>
<dbReference type="Pfam" id="PF13426">
    <property type="entry name" value="PAS_9"/>
    <property type="match status" value="1"/>
</dbReference>
<dbReference type="EMBL" id="JACOIJ010000055">
    <property type="protein sequence ID" value="MBD1431072.1"/>
    <property type="molecule type" value="Genomic_DNA"/>
</dbReference>
<keyword evidence="12" id="KW-0902">Two-component regulatory system</keyword>
<evidence type="ECO:0000256" key="10">
    <source>
        <dbReference type="ARBA" id="ARBA00022840"/>
    </source>
</evidence>
<dbReference type="Pfam" id="PF01590">
    <property type="entry name" value="GAF"/>
    <property type="match status" value="1"/>
</dbReference>
<dbReference type="SMART" id="SM00065">
    <property type="entry name" value="GAF"/>
    <property type="match status" value="1"/>
</dbReference>
<keyword evidence="4" id="KW-1003">Cell membrane</keyword>
<dbReference type="PANTHER" id="PTHR45339">
    <property type="entry name" value="HYBRID SIGNAL TRANSDUCTION HISTIDINE KINASE J"/>
    <property type="match status" value="1"/>
</dbReference>
<dbReference type="InterPro" id="IPR011006">
    <property type="entry name" value="CheY-like_superfamily"/>
</dbReference>
<evidence type="ECO:0000256" key="8">
    <source>
        <dbReference type="ARBA" id="ARBA00022741"/>
    </source>
</evidence>
<dbReference type="SUPFAM" id="SSF47226">
    <property type="entry name" value="Histidine-containing phosphotransfer domain, HPT domain"/>
    <property type="match status" value="1"/>
</dbReference>
<dbReference type="SUPFAM" id="SSF55874">
    <property type="entry name" value="ATPase domain of HSP90 chaperone/DNA topoisomerase II/histidine kinase"/>
    <property type="match status" value="1"/>
</dbReference>
<evidence type="ECO:0000256" key="13">
    <source>
        <dbReference type="ARBA" id="ARBA00023136"/>
    </source>
</evidence>
<comment type="catalytic activity">
    <reaction evidence="1">
        <text>ATP + protein L-histidine = ADP + protein N-phospho-L-histidine.</text>
        <dbReference type="EC" id="2.7.13.3"/>
    </reaction>
</comment>
<keyword evidence="10" id="KW-0067">ATP-binding</keyword>
<dbReference type="Pfam" id="PF02518">
    <property type="entry name" value="HATPase_c"/>
    <property type="match status" value="1"/>
</dbReference>
<evidence type="ECO:0000259" key="17">
    <source>
        <dbReference type="PROSITE" id="PS50110"/>
    </source>
</evidence>
<dbReference type="InterPro" id="IPR036641">
    <property type="entry name" value="HPT_dom_sf"/>
</dbReference>
<dbReference type="Gene3D" id="1.20.120.160">
    <property type="entry name" value="HPT domain"/>
    <property type="match status" value="1"/>
</dbReference>
<dbReference type="InterPro" id="IPR003661">
    <property type="entry name" value="HisK_dim/P_dom"/>
</dbReference>
<accession>A0ABR7YID4</accession>
<comment type="caution">
    <text evidence="20">The sequence shown here is derived from an EMBL/GenBank/DDBJ whole genome shotgun (WGS) entry which is preliminary data.</text>
</comment>
<dbReference type="SMART" id="SM00448">
    <property type="entry name" value="REC"/>
    <property type="match status" value="1"/>
</dbReference>
<protein>
    <recommendedName>
        <fullName evidence="3">histidine kinase</fullName>
        <ecNumber evidence="3">2.7.13.3</ecNumber>
    </recommendedName>
</protein>
<dbReference type="SUPFAM" id="SSF55785">
    <property type="entry name" value="PYP-like sensor domain (PAS domain)"/>
    <property type="match status" value="2"/>
</dbReference>
<dbReference type="Gene3D" id="3.30.565.10">
    <property type="entry name" value="Histidine kinase-like ATPase, C-terminal domain"/>
    <property type="match status" value="1"/>
</dbReference>
<dbReference type="InterPro" id="IPR008207">
    <property type="entry name" value="Sig_transdc_His_kin_Hpt_dom"/>
</dbReference>
<feature type="modified residue" description="4-aspartylphosphate" evidence="15">
    <location>
        <position position="1131"/>
    </location>
</feature>
<evidence type="ECO:0000259" key="19">
    <source>
        <dbReference type="PROSITE" id="PS50894"/>
    </source>
</evidence>
<keyword evidence="9" id="KW-0418">Kinase</keyword>
<evidence type="ECO:0000256" key="11">
    <source>
        <dbReference type="ARBA" id="ARBA00022989"/>
    </source>
</evidence>
<keyword evidence="21" id="KW-1185">Reference proteome</keyword>
<evidence type="ECO:0000256" key="3">
    <source>
        <dbReference type="ARBA" id="ARBA00012438"/>
    </source>
</evidence>
<dbReference type="NCBIfam" id="TIGR00229">
    <property type="entry name" value="sensory_box"/>
    <property type="match status" value="1"/>
</dbReference>
<dbReference type="CDD" id="cd17546">
    <property type="entry name" value="REC_hyHK_CKI1_RcsC-like"/>
    <property type="match status" value="1"/>
</dbReference>
<dbReference type="Gene3D" id="3.40.50.2300">
    <property type="match status" value="2"/>
</dbReference>
<keyword evidence="7" id="KW-0812">Transmembrane</keyword>
<dbReference type="Gene3D" id="1.10.287.130">
    <property type="match status" value="1"/>
</dbReference>
<feature type="modified residue" description="Phosphohistidine" evidence="14">
    <location>
        <position position="1266"/>
    </location>
</feature>
<evidence type="ECO:0000256" key="4">
    <source>
        <dbReference type="ARBA" id="ARBA00022475"/>
    </source>
</evidence>
<dbReference type="SUPFAM" id="SSF55781">
    <property type="entry name" value="GAF domain-like"/>
    <property type="match status" value="1"/>
</dbReference>
<dbReference type="InterPro" id="IPR036097">
    <property type="entry name" value="HisK_dim/P_sf"/>
</dbReference>
<keyword evidence="13" id="KW-0472">Membrane</keyword>
<dbReference type="SMART" id="SM00387">
    <property type="entry name" value="HATPase_c"/>
    <property type="match status" value="1"/>
</dbReference>
<name>A0ABR7YID4_9SPHI</name>
<comment type="caution">
    <text evidence="15">Lacks conserved residue(s) required for the propagation of feature annotation.</text>
</comment>
<evidence type="ECO:0000256" key="12">
    <source>
        <dbReference type="ARBA" id="ARBA00023012"/>
    </source>
</evidence>
<comment type="subcellular location">
    <subcellularLocation>
        <location evidence="2">Cell membrane</location>
        <topology evidence="2">Multi-pass membrane protein</topology>
    </subcellularLocation>
</comment>
<gene>
    <name evidence="20" type="ORF">H8B04_16205</name>
</gene>
<dbReference type="InterPro" id="IPR036890">
    <property type="entry name" value="HATPase_C_sf"/>
</dbReference>
<evidence type="ECO:0000256" key="15">
    <source>
        <dbReference type="PROSITE-ProRule" id="PRU00169"/>
    </source>
</evidence>
<sequence length="1318" mass="151440">MAIVESFNQDRLQIFTIYPFYSSNVSVMRLFPKPKNELKRIKQLHNYELIGMGKDHEFDIFAQSATALTGCAASLIALMEEDIQRIQSCIGLDINTLERKDTICQYTINGQHALVIPDTSLDYRTVENPLIKETGIRFYAGVPIVDQEGIALGTICVMDYKPKVLEENQIKSLEDLAYALSQIYTRKKKELESGYYKSIYEQTQNMICVLDKNLNIKQANQVFDKLFLQSQKKSNEFNFIKLVNSQSEELELAINKSELNGKSNIKSQSIIAKKKLLIDWTFKYNHTVNEIFVFGRDITKEIQERKKLESSERKFRNFFENSIGLTCLHDLNGKILKINEKGSQMLGYKSIEVEGKNIVDFVPEERKKHIDDYLIKIKEQKETSGVITLIAKNGNLLYFLYHNILECDTGDFPYVASTSLNITNHRKVELDLRRTKELLEQTNTVAQVGGWEIDIDKEKIKFSDTGKTFFNLKKDCISTLKEFENLFDNEFKRTLRKALIKAKQDIQGFDIQLKIKQDEAESVWVRLKGVPECTQGKCARIFGIIQNIDKSKRLYLELERKEAMLRAFIEFVPASVAMFNNNFDFLHYSNQWYDEFGINLKSIKNKNLFSLFPNIPQERRQIYYNALQGITYKNSNEKIQFNEGEDPNYLNWEVRPWYISKNIIGGIIVFAQNITSYIKINKELIVAKKSAELANSAKSEFLANMSHEIRTPLNGIIGFSELLMNTVINTNQLQYLKYIHESGISLLHIINDILDFSKIEAGKWELFIEEANIYELTSQVVGAVVIQAQKKNIELILDVDPALPINIFYDHDRLKQILINLVGNAVKFTNKGEVLIKVSVLKKLKNKIHLRFFIKDTGIGIAPHRQAGIFNAFAQGDNSINKIYGGTGLGLTISNNILKYMNTNLVLESKVGKGSVFYFDIELDYNPKNQTPEIETNIQKVLLIEQNETLKEVIAKLLAYRNIDTIVCSDFTSVCITLEKEINYDVILINYNQLSRELKQKLNKLKNKVSIIIMHTISLDENEFSELDSFEYHRLIKPFTPEALYQALHELKSSQENKYTSQINKESNYLIKALQNLTPVILVADDNEINMELNVKFINELVPNSKILKAYDGRQAIDACKNYDVDLVFMDFQMPIIDGLQAAEIIRQLTKYKTKPIIGITAGIISGLEKRSDLNNFTKIIQKPIKLKNIENILINYLDADDKDQTALETSDIGFDIDTLNQNFNGDDDFKSFFMDLAIKELNNTISILKSAKEKVNTEELKKNLHKLKGTASTIGMTTLVSKIKKHENILFNNNFDENVYEEIITEINKSLAILKDI</sequence>
<evidence type="ECO:0000313" key="21">
    <source>
        <dbReference type="Proteomes" id="UP000651271"/>
    </source>
</evidence>
<evidence type="ECO:0000256" key="7">
    <source>
        <dbReference type="ARBA" id="ARBA00022692"/>
    </source>
</evidence>
<dbReference type="CDD" id="cd00130">
    <property type="entry name" value="PAS"/>
    <property type="match status" value="1"/>
</dbReference>
<dbReference type="InterPro" id="IPR005467">
    <property type="entry name" value="His_kinase_dom"/>
</dbReference>
<dbReference type="PANTHER" id="PTHR45339:SF1">
    <property type="entry name" value="HYBRID SIGNAL TRANSDUCTION HISTIDINE KINASE J"/>
    <property type="match status" value="1"/>
</dbReference>
<dbReference type="EC" id="2.7.13.3" evidence="3"/>
<feature type="domain" description="Response regulatory" evidence="17">
    <location>
        <begin position="940"/>
        <end position="1052"/>
    </location>
</feature>
<dbReference type="Gene3D" id="3.30.450.40">
    <property type="match status" value="1"/>
</dbReference>
<organism evidence="20 21">
    <name type="scientific">Sphingobacterium litopenaei</name>
    <dbReference type="NCBI Taxonomy" id="2763500"/>
    <lineage>
        <taxon>Bacteria</taxon>
        <taxon>Pseudomonadati</taxon>
        <taxon>Bacteroidota</taxon>
        <taxon>Sphingobacteriia</taxon>
        <taxon>Sphingobacteriales</taxon>
        <taxon>Sphingobacteriaceae</taxon>
        <taxon>Sphingobacterium</taxon>
    </lineage>
</organism>
<reference evidence="20 21" key="1">
    <citation type="submission" date="2020-08" db="EMBL/GenBank/DDBJ databases">
        <title>Sphingobacterium sp. DN04309 isolated from aquaculture water.</title>
        <authorList>
            <person name="Zhang M."/>
        </authorList>
    </citation>
    <scope>NUCLEOTIDE SEQUENCE [LARGE SCALE GENOMIC DNA]</scope>
    <source>
        <strain evidence="20 21">DN04309</strain>
    </source>
</reference>
<dbReference type="Proteomes" id="UP000651271">
    <property type="component" value="Unassembled WGS sequence"/>
</dbReference>
<dbReference type="Pfam" id="PF00512">
    <property type="entry name" value="HisKA"/>
    <property type="match status" value="1"/>
</dbReference>
<dbReference type="PRINTS" id="PR00344">
    <property type="entry name" value="BCTRLSENSOR"/>
</dbReference>
<evidence type="ECO:0000313" key="20">
    <source>
        <dbReference type="EMBL" id="MBD1431072.1"/>
    </source>
</evidence>
<dbReference type="PROSITE" id="PS50894">
    <property type="entry name" value="HPT"/>
    <property type="match status" value="1"/>
</dbReference>
<evidence type="ECO:0000256" key="6">
    <source>
        <dbReference type="ARBA" id="ARBA00022679"/>
    </source>
</evidence>
<evidence type="ECO:0000256" key="1">
    <source>
        <dbReference type="ARBA" id="ARBA00000085"/>
    </source>
</evidence>
<evidence type="ECO:0000256" key="9">
    <source>
        <dbReference type="ARBA" id="ARBA00022777"/>
    </source>
</evidence>
<dbReference type="SUPFAM" id="SSF47384">
    <property type="entry name" value="Homodimeric domain of signal transducing histidine kinase"/>
    <property type="match status" value="1"/>
</dbReference>
<feature type="domain" description="Response regulatory" evidence="17">
    <location>
        <begin position="1080"/>
        <end position="1198"/>
    </location>
</feature>
<dbReference type="CDD" id="cd00082">
    <property type="entry name" value="HisKA"/>
    <property type="match status" value="1"/>
</dbReference>
<evidence type="ECO:0000256" key="14">
    <source>
        <dbReference type="PROSITE-ProRule" id="PRU00110"/>
    </source>
</evidence>
<dbReference type="SMART" id="SM00091">
    <property type="entry name" value="PAS"/>
    <property type="match status" value="3"/>
</dbReference>
<dbReference type="InterPro" id="IPR003018">
    <property type="entry name" value="GAF"/>
</dbReference>
<dbReference type="PROSITE" id="PS50109">
    <property type="entry name" value="HIS_KIN"/>
    <property type="match status" value="1"/>
</dbReference>
<dbReference type="SMART" id="SM00388">
    <property type="entry name" value="HisKA"/>
    <property type="match status" value="1"/>
</dbReference>
<dbReference type="InterPro" id="IPR001789">
    <property type="entry name" value="Sig_transdc_resp-reg_receiver"/>
</dbReference>
<dbReference type="InterPro" id="IPR029016">
    <property type="entry name" value="GAF-like_dom_sf"/>
</dbReference>
<feature type="domain" description="PAS" evidence="18">
    <location>
        <begin position="311"/>
        <end position="381"/>
    </location>
</feature>
<dbReference type="InterPro" id="IPR003594">
    <property type="entry name" value="HATPase_dom"/>
</dbReference>
<dbReference type="SUPFAM" id="SSF52172">
    <property type="entry name" value="CheY-like"/>
    <property type="match status" value="2"/>
</dbReference>
<proteinExistence type="predicted"/>
<evidence type="ECO:0000256" key="2">
    <source>
        <dbReference type="ARBA" id="ARBA00004651"/>
    </source>
</evidence>
<dbReference type="CDD" id="cd16922">
    <property type="entry name" value="HATPase_EvgS-ArcB-TorS-like"/>
    <property type="match status" value="1"/>
</dbReference>
<evidence type="ECO:0000259" key="16">
    <source>
        <dbReference type="PROSITE" id="PS50109"/>
    </source>
</evidence>
<dbReference type="InterPro" id="IPR000014">
    <property type="entry name" value="PAS"/>
</dbReference>
<evidence type="ECO:0000256" key="5">
    <source>
        <dbReference type="ARBA" id="ARBA00022553"/>
    </source>
</evidence>
<dbReference type="InterPro" id="IPR004358">
    <property type="entry name" value="Sig_transdc_His_kin-like_C"/>
</dbReference>